<proteinExistence type="predicted"/>
<comment type="caution">
    <text evidence="2">The sequence shown here is derived from an EMBL/GenBank/DDBJ whole genome shotgun (WGS) entry which is preliminary data.</text>
</comment>
<dbReference type="OrthoDB" id="5511684at2759"/>
<name>A0A9W8G6H2_9FUNG</name>
<reference evidence="2" key="1">
    <citation type="submission" date="2022-07" db="EMBL/GenBank/DDBJ databases">
        <title>Phylogenomic reconstructions and comparative analyses of Kickxellomycotina fungi.</title>
        <authorList>
            <person name="Reynolds N.K."/>
            <person name="Stajich J.E."/>
            <person name="Barry K."/>
            <person name="Grigoriev I.V."/>
            <person name="Crous P."/>
            <person name="Smith M.E."/>
        </authorList>
    </citation>
    <scope>NUCLEOTIDE SEQUENCE</scope>
    <source>
        <strain evidence="2">NRRL 3115</strain>
    </source>
</reference>
<evidence type="ECO:0008006" key="4">
    <source>
        <dbReference type="Google" id="ProtNLM"/>
    </source>
</evidence>
<gene>
    <name evidence="2" type="ORF">GGI25_001212</name>
</gene>
<feature type="compositionally biased region" description="Basic and acidic residues" evidence="1">
    <location>
        <begin position="278"/>
        <end position="288"/>
    </location>
</feature>
<dbReference type="EMBL" id="JANBTW010000009">
    <property type="protein sequence ID" value="KAJ2679761.1"/>
    <property type="molecule type" value="Genomic_DNA"/>
</dbReference>
<protein>
    <recommendedName>
        <fullName evidence="4">HNH domain-containing protein</fullName>
    </recommendedName>
</protein>
<sequence length="299" mass="33430">MNARAKAIYENCRVLDITGKLLFRTSQKRLDWYLVRSLASRVDDRTIRLKFANKGVGRQNEPFYLQDMRNECVICGTLNDLTMHHVVPHQYRQYMEEKIKSRSSHDLLPVCMVCHDTYERHAVKFKKHLSECFDAPLGGRGWIERKDIGRAKLAASALLGKGAANIPESRRRALHDIAHGVAESRLDLFSTGAKKTISAGGADASVLRELCEMEVRVKAPGFQSHGEMVVGAVDAGSAVEGMCRNCNGLVRGGLMAFVAAWRKHFVEHARPTRLPEHWDTDYPIHDGDQAEECSGGSSK</sequence>
<accession>A0A9W8G6H2</accession>
<evidence type="ECO:0000313" key="2">
    <source>
        <dbReference type="EMBL" id="KAJ2679761.1"/>
    </source>
</evidence>
<evidence type="ECO:0000313" key="3">
    <source>
        <dbReference type="Proteomes" id="UP001151518"/>
    </source>
</evidence>
<organism evidence="2 3">
    <name type="scientific">Coemansia spiralis</name>
    <dbReference type="NCBI Taxonomy" id="417178"/>
    <lineage>
        <taxon>Eukaryota</taxon>
        <taxon>Fungi</taxon>
        <taxon>Fungi incertae sedis</taxon>
        <taxon>Zoopagomycota</taxon>
        <taxon>Kickxellomycotina</taxon>
        <taxon>Kickxellomycetes</taxon>
        <taxon>Kickxellales</taxon>
        <taxon>Kickxellaceae</taxon>
        <taxon>Coemansia</taxon>
    </lineage>
</organism>
<feature type="region of interest" description="Disordered" evidence="1">
    <location>
        <begin position="278"/>
        <end position="299"/>
    </location>
</feature>
<dbReference type="Proteomes" id="UP001151518">
    <property type="component" value="Unassembled WGS sequence"/>
</dbReference>
<evidence type="ECO:0000256" key="1">
    <source>
        <dbReference type="SAM" id="MobiDB-lite"/>
    </source>
</evidence>
<dbReference type="AlphaFoldDB" id="A0A9W8G6H2"/>